<dbReference type="EMBL" id="JAINUF010000004">
    <property type="protein sequence ID" value="KAJ8366140.1"/>
    <property type="molecule type" value="Genomic_DNA"/>
</dbReference>
<dbReference type="Proteomes" id="UP001152622">
    <property type="component" value="Chromosome 4"/>
</dbReference>
<name>A0A9Q1J583_SYNKA</name>
<sequence>MGHGQRLPRKCEINIRFICRPCRCSAARTPGWRMEAVIQSDTAGLPRRSRTTCTCPALGGPRCIHRQRTQPGRDICSYRLSSAQVALLEESEQCNWDQQFCYTPLHCHAAASLSIIRNTTADSQW</sequence>
<protein>
    <submittedName>
        <fullName evidence="1">Uncharacterized protein</fullName>
    </submittedName>
</protein>
<dbReference type="AlphaFoldDB" id="A0A9Q1J583"/>
<reference evidence="1" key="1">
    <citation type="journal article" date="2023" name="Science">
        <title>Genome structures resolve the early diversification of teleost fishes.</title>
        <authorList>
            <person name="Parey E."/>
            <person name="Louis A."/>
            <person name="Montfort J."/>
            <person name="Bouchez O."/>
            <person name="Roques C."/>
            <person name="Iampietro C."/>
            <person name="Lluch J."/>
            <person name="Castinel A."/>
            <person name="Donnadieu C."/>
            <person name="Desvignes T."/>
            <person name="Floi Bucao C."/>
            <person name="Jouanno E."/>
            <person name="Wen M."/>
            <person name="Mejri S."/>
            <person name="Dirks R."/>
            <person name="Jansen H."/>
            <person name="Henkel C."/>
            <person name="Chen W.J."/>
            <person name="Zahm M."/>
            <person name="Cabau C."/>
            <person name="Klopp C."/>
            <person name="Thompson A.W."/>
            <person name="Robinson-Rechavi M."/>
            <person name="Braasch I."/>
            <person name="Lecointre G."/>
            <person name="Bobe J."/>
            <person name="Postlethwait J.H."/>
            <person name="Berthelot C."/>
            <person name="Roest Crollius H."/>
            <person name="Guiguen Y."/>
        </authorList>
    </citation>
    <scope>NUCLEOTIDE SEQUENCE</scope>
    <source>
        <strain evidence="1">WJC10195</strain>
    </source>
</reference>
<proteinExistence type="predicted"/>
<accession>A0A9Q1J583</accession>
<evidence type="ECO:0000313" key="1">
    <source>
        <dbReference type="EMBL" id="KAJ8366140.1"/>
    </source>
</evidence>
<organism evidence="1 2">
    <name type="scientific">Synaphobranchus kaupii</name>
    <name type="common">Kaup's arrowtooth eel</name>
    <dbReference type="NCBI Taxonomy" id="118154"/>
    <lineage>
        <taxon>Eukaryota</taxon>
        <taxon>Metazoa</taxon>
        <taxon>Chordata</taxon>
        <taxon>Craniata</taxon>
        <taxon>Vertebrata</taxon>
        <taxon>Euteleostomi</taxon>
        <taxon>Actinopterygii</taxon>
        <taxon>Neopterygii</taxon>
        <taxon>Teleostei</taxon>
        <taxon>Anguilliformes</taxon>
        <taxon>Synaphobranchidae</taxon>
        <taxon>Synaphobranchus</taxon>
    </lineage>
</organism>
<keyword evidence="2" id="KW-1185">Reference proteome</keyword>
<evidence type="ECO:0000313" key="2">
    <source>
        <dbReference type="Proteomes" id="UP001152622"/>
    </source>
</evidence>
<gene>
    <name evidence="1" type="ORF">SKAU_G00149710</name>
</gene>
<comment type="caution">
    <text evidence="1">The sequence shown here is derived from an EMBL/GenBank/DDBJ whole genome shotgun (WGS) entry which is preliminary data.</text>
</comment>